<feature type="domain" description="NfeD-like C-terminal" evidence="6">
    <location>
        <begin position="87"/>
        <end position="145"/>
    </location>
</feature>
<dbReference type="GO" id="GO:0008233">
    <property type="term" value="F:peptidase activity"/>
    <property type="evidence" value="ECO:0007669"/>
    <property type="project" value="UniProtKB-KW"/>
</dbReference>
<evidence type="ECO:0000313" key="8">
    <source>
        <dbReference type="Proteomes" id="UP000295793"/>
    </source>
</evidence>
<dbReference type="RefSeq" id="WP_132703999.1">
    <property type="nucleotide sequence ID" value="NZ_SLZR01000027.1"/>
</dbReference>
<reference evidence="7 8" key="1">
    <citation type="submission" date="2019-03" db="EMBL/GenBank/DDBJ databases">
        <title>Genomic Encyclopedia of Archaeal and Bacterial Type Strains, Phase II (KMG-II): from individual species to whole genera.</title>
        <authorList>
            <person name="Goeker M."/>
        </authorList>
    </citation>
    <scope>NUCLEOTIDE SEQUENCE [LARGE SCALE GENOMIC DNA]</scope>
    <source>
        <strain evidence="7 8">DSM 15388</strain>
    </source>
</reference>
<name>A0A4R3HUH1_9GAMM</name>
<evidence type="ECO:0000256" key="4">
    <source>
        <dbReference type="ARBA" id="ARBA00023136"/>
    </source>
</evidence>
<gene>
    <name evidence="7" type="ORF">BCF53_12714</name>
</gene>
<feature type="transmembrane region" description="Helical" evidence="5">
    <location>
        <begin position="6"/>
        <end position="22"/>
    </location>
</feature>
<dbReference type="AlphaFoldDB" id="A0A4R3HUH1"/>
<comment type="subcellular location">
    <subcellularLocation>
        <location evidence="1">Membrane</location>
        <topology evidence="1">Multi-pass membrane protein</topology>
    </subcellularLocation>
</comment>
<feature type="transmembrane region" description="Helical" evidence="5">
    <location>
        <begin position="27"/>
        <end position="46"/>
    </location>
</feature>
<keyword evidence="7" id="KW-0645">Protease</keyword>
<proteinExistence type="predicted"/>
<dbReference type="PANTHER" id="PTHR33507">
    <property type="entry name" value="INNER MEMBRANE PROTEIN YBBJ"/>
    <property type="match status" value="1"/>
</dbReference>
<protein>
    <submittedName>
        <fullName evidence="7">Membrane protein implicated in regulation of membrane protease activity</fullName>
    </submittedName>
</protein>
<evidence type="ECO:0000256" key="5">
    <source>
        <dbReference type="SAM" id="Phobius"/>
    </source>
</evidence>
<dbReference type="SUPFAM" id="SSF141322">
    <property type="entry name" value="NfeD domain-like"/>
    <property type="match status" value="1"/>
</dbReference>
<evidence type="ECO:0000256" key="3">
    <source>
        <dbReference type="ARBA" id="ARBA00022989"/>
    </source>
</evidence>
<keyword evidence="7" id="KW-0378">Hydrolase</keyword>
<accession>A0A4R3HUH1</accession>
<dbReference type="EMBL" id="SLZR01000027">
    <property type="protein sequence ID" value="TCS36133.1"/>
    <property type="molecule type" value="Genomic_DNA"/>
</dbReference>
<keyword evidence="4 5" id="KW-0472">Membrane</keyword>
<dbReference type="GO" id="GO:0005886">
    <property type="term" value="C:plasma membrane"/>
    <property type="evidence" value="ECO:0007669"/>
    <property type="project" value="TreeGrafter"/>
</dbReference>
<sequence length="145" mass="15527">MGPFLFFILIAVALITTELVIFNLSVFWFLFVGLGALVAALASWLLPDAGWLFAFVVFVVATAVVSVLLYLPLKKWQNQASPMHGNDAIGQTVKALSSLSESTEGEVTWSGTSWKAKLAAGSEPLKKGDKATITAIDGIILTVKK</sequence>
<dbReference type="Gene3D" id="2.40.50.140">
    <property type="entry name" value="Nucleic acid-binding proteins"/>
    <property type="match status" value="1"/>
</dbReference>
<keyword evidence="8" id="KW-1185">Reference proteome</keyword>
<keyword evidence="2 5" id="KW-0812">Transmembrane</keyword>
<evidence type="ECO:0000259" key="6">
    <source>
        <dbReference type="Pfam" id="PF01957"/>
    </source>
</evidence>
<dbReference type="InterPro" id="IPR002810">
    <property type="entry name" value="NfeD-like_C"/>
</dbReference>
<evidence type="ECO:0000256" key="1">
    <source>
        <dbReference type="ARBA" id="ARBA00004141"/>
    </source>
</evidence>
<evidence type="ECO:0000313" key="7">
    <source>
        <dbReference type="EMBL" id="TCS36133.1"/>
    </source>
</evidence>
<keyword evidence="3 5" id="KW-1133">Transmembrane helix</keyword>
<organism evidence="7 8">
    <name type="scientific">Reinekea marinisedimentorum</name>
    <dbReference type="NCBI Taxonomy" id="230495"/>
    <lineage>
        <taxon>Bacteria</taxon>
        <taxon>Pseudomonadati</taxon>
        <taxon>Pseudomonadota</taxon>
        <taxon>Gammaproteobacteria</taxon>
        <taxon>Oceanospirillales</taxon>
        <taxon>Saccharospirillaceae</taxon>
        <taxon>Reinekea</taxon>
    </lineage>
</organism>
<dbReference type="InterPro" id="IPR012340">
    <property type="entry name" value="NA-bd_OB-fold"/>
</dbReference>
<dbReference type="Pfam" id="PF01957">
    <property type="entry name" value="NfeD"/>
    <property type="match status" value="1"/>
</dbReference>
<dbReference type="PANTHER" id="PTHR33507:SF3">
    <property type="entry name" value="INNER MEMBRANE PROTEIN YBBJ"/>
    <property type="match status" value="1"/>
</dbReference>
<dbReference type="Proteomes" id="UP000295793">
    <property type="component" value="Unassembled WGS sequence"/>
</dbReference>
<dbReference type="InterPro" id="IPR052165">
    <property type="entry name" value="Membrane_assoc_protease"/>
</dbReference>
<dbReference type="OrthoDB" id="5289056at2"/>
<feature type="transmembrane region" description="Helical" evidence="5">
    <location>
        <begin position="52"/>
        <end position="73"/>
    </location>
</feature>
<dbReference type="GO" id="GO:0006508">
    <property type="term" value="P:proteolysis"/>
    <property type="evidence" value="ECO:0007669"/>
    <property type="project" value="UniProtKB-KW"/>
</dbReference>
<evidence type="ECO:0000256" key="2">
    <source>
        <dbReference type="ARBA" id="ARBA00022692"/>
    </source>
</evidence>
<comment type="caution">
    <text evidence="7">The sequence shown here is derived from an EMBL/GenBank/DDBJ whole genome shotgun (WGS) entry which is preliminary data.</text>
</comment>